<protein>
    <submittedName>
        <fullName evidence="1">Uncharacterized protein</fullName>
    </submittedName>
</protein>
<reference evidence="1 2" key="1">
    <citation type="submission" date="2019-06" db="EMBL/GenBank/DDBJ databases">
        <title>Genome Sequence of the Brown Rot Fungal Pathogen Monilinia laxa.</title>
        <authorList>
            <person name="De Miccolis Angelini R.M."/>
            <person name="Landi L."/>
            <person name="Abate D."/>
            <person name="Pollastro S."/>
            <person name="Romanazzi G."/>
            <person name="Faretra F."/>
        </authorList>
    </citation>
    <scope>NUCLEOTIDE SEQUENCE [LARGE SCALE GENOMIC DNA]</scope>
    <source>
        <strain evidence="1 2">Mlax316</strain>
    </source>
</reference>
<accession>A0A5N6KIV2</accession>
<organism evidence="1 2">
    <name type="scientific">Monilinia laxa</name>
    <name type="common">Brown rot fungus</name>
    <name type="synonym">Sclerotinia laxa</name>
    <dbReference type="NCBI Taxonomy" id="61186"/>
    <lineage>
        <taxon>Eukaryota</taxon>
        <taxon>Fungi</taxon>
        <taxon>Dikarya</taxon>
        <taxon>Ascomycota</taxon>
        <taxon>Pezizomycotina</taxon>
        <taxon>Leotiomycetes</taxon>
        <taxon>Helotiales</taxon>
        <taxon>Sclerotiniaceae</taxon>
        <taxon>Monilinia</taxon>
    </lineage>
</organism>
<name>A0A5N6KIV2_MONLA</name>
<proteinExistence type="predicted"/>
<evidence type="ECO:0000313" key="2">
    <source>
        <dbReference type="Proteomes" id="UP000326757"/>
    </source>
</evidence>
<evidence type="ECO:0000313" key="1">
    <source>
        <dbReference type="EMBL" id="KAB8303713.1"/>
    </source>
</evidence>
<dbReference type="Proteomes" id="UP000326757">
    <property type="component" value="Unassembled WGS sequence"/>
</dbReference>
<dbReference type="EMBL" id="VIGI01000002">
    <property type="protein sequence ID" value="KAB8303713.1"/>
    <property type="molecule type" value="Genomic_DNA"/>
</dbReference>
<gene>
    <name evidence="1" type="ORF">EYC80_005097</name>
</gene>
<keyword evidence="2" id="KW-1185">Reference proteome</keyword>
<dbReference type="AlphaFoldDB" id="A0A5N6KIV2"/>
<sequence length="131" mass="15398">MQNLLGELSRESICSFPQKSKQIHSMATKLFIVSFSCRIIHTPHVNISHPFINIQVSNSERLCYKNIPYTIFTYIQMLSDLIIEDGSFHLPNGRFSPLSHVQFWIMFQVFNFLKNTKLNSTWRRGLRKQGY</sequence>
<comment type="caution">
    <text evidence="1">The sequence shown here is derived from an EMBL/GenBank/DDBJ whole genome shotgun (WGS) entry which is preliminary data.</text>
</comment>